<dbReference type="PANTHER" id="PTHR43611:SF3">
    <property type="entry name" value="FLAVIN MONONUCLEOTIDE HYDROLASE 1, CHLOROPLATIC"/>
    <property type="match status" value="1"/>
</dbReference>
<evidence type="ECO:0000313" key="1">
    <source>
        <dbReference type="EMBL" id="QGU01028.1"/>
    </source>
</evidence>
<dbReference type="Pfam" id="PF00702">
    <property type="entry name" value="Hydrolase"/>
    <property type="match status" value="1"/>
</dbReference>
<accession>A0A6B8VZQ2</accession>
<dbReference type="EC" id="3.1.3.-" evidence="1"/>
<dbReference type="SUPFAM" id="SSF56784">
    <property type="entry name" value="HAD-like"/>
    <property type="match status" value="1"/>
</dbReference>
<keyword evidence="1" id="KW-0378">Hydrolase</keyword>
<dbReference type="Gene3D" id="1.10.150.240">
    <property type="entry name" value="Putative phosphatase, domain 2"/>
    <property type="match status" value="1"/>
</dbReference>
<protein>
    <submittedName>
        <fullName evidence="1">Alpha-D-glucose-1-phosphate phosphatase YihX</fullName>
        <ecNumber evidence="1">3.1.3.-</ecNumber>
    </submittedName>
</protein>
<dbReference type="RefSeq" id="WP_156191467.1">
    <property type="nucleotide sequence ID" value="NZ_CP046452.1"/>
</dbReference>
<dbReference type="CDD" id="cd02603">
    <property type="entry name" value="HAD_sEH-N_like"/>
    <property type="match status" value="1"/>
</dbReference>
<name>A0A6B8VZQ2_9CORY</name>
<dbReference type="InterPro" id="IPR023214">
    <property type="entry name" value="HAD_sf"/>
</dbReference>
<dbReference type="NCBIfam" id="TIGR01509">
    <property type="entry name" value="HAD-SF-IA-v3"/>
    <property type="match status" value="1"/>
</dbReference>
<gene>
    <name evidence="1" type="primary">yihX</name>
    <name evidence="1" type="ORF">CKALI_00635</name>
</gene>
<dbReference type="GO" id="GO:0016787">
    <property type="term" value="F:hydrolase activity"/>
    <property type="evidence" value="ECO:0007669"/>
    <property type="project" value="UniProtKB-KW"/>
</dbReference>
<dbReference type="InterPro" id="IPR023198">
    <property type="entry name" value="PGP-like_dom2"/>
</dbReference>
<dbReference type="InterPro" id="IPR036412">
    <property type="entry name" value="HAD-like_sf"/>
</dbReference>
<dbReference type="Proteomes" id="UP000427071">
    <property type="component" value="Chromosome"/>
</dbReference>
<dbReference type="EMBL" id="CP046452">
    <property type="protein sequence ID" value="QGU01028.1"/>
    <property type="molecule type" value="Genomic_DNA"/>
</dbReference>
<dbReference type="AlphaFoldDB" id="A0A6B8VZQ2"/>
<dbReference type="InterPro" id="IPR006439">
    <property type="entry name" value="HAD-SF_hydro_IA"/>
</dbReference>
<dbReference type="SFLD" id="SFLDS00003">
    <property type="entry name" value="Haloacid_Dehalogenase"/>
    <property type="match status" value="1"/>
</dbReference>
<dbReference type="PANTHER" id="PTHR43611">
    <property type="entry name" value="ALPHA-D-GLUCOSE 1-PHOSPHATE PHOSPHATASE"/>
    <property type="match status" value="1"/>
</dbReference>
<reference evidence="2" key="1">
    <citation type="submission" date="2019-11" db="EMBL/GenBank/DDBJ databases">
        <title>Complete genome sequence of Corynebacterium kalinowskii 1959, a novel Corynebacterium species isolated from soil of a small paddock in Vilsendorf, Germany.</title>
        <authorList>
            <person name="Schaffert L."/>
            <person name="Ruwe M."/>
            <person name="Milse J."/>
            <person name="Hanuschka K."/>
            <person name="Ortseifen V."/>
            <person name="Droste J."/>
            <person name="Brandt D."/>
            <person name="Schlueter L."/>
            <person name="Kutter Y."/>
            <person name="Vinke S."/>
            <person name="Viehoefer P."/>
            <person name="Jacob L."/>
            <person name="Luebke N.-C."/>
            <person name="Schulte-Berndt E."/>
            <person name="Hain C."/>
            <person name="Linder M."/>
            <person name="Schmidt P."/>
            <person name="Wollenschlaeger L."/>
            <person name="Luttermann T."/>
            <person name="Thieme E."/>
            <person name="Hassa J."/>
            <person name="Haak M."/>
            <person name="Wittchen M."/>
            <person name="Mentz A."/>
            <person name="Persicke M."/>
            <person name="Busche T."/>
            <person name="Ruckert C."/>
        </authorList>
    </citation>
    <scope>NUCLEOTIDE SEQUENCE [LARGE SCALE GENOMIC DNA]</scope>
    <source>
        <strain evidence="2">1959</strain>
    </source>
</reference>
<dbReference type="SFLD" id="SFLDG01129">
    <property type="entry name" value="C1.5:_HAD__Beta-PGM__Phosphata"/>
    <property type="match status" value="1"/>
</dbReference>
<dbReference type="KEGG" id="ckw:CKALI_00635"/>
<evidence type="ECO:0000313" key="2">
    <source>
        <dbReference type="Proteomes" id="UP000427071"/>
    </source>
</evidence>
<organism evidence="1 2">
    <name type="scientific">Corynebacterium kalinowskii</name>
    <dbReference type="NCBI Taxonomy" id="2675216"/>
    <lineage>
        <taxon>Bacteria</taxon>
        <taxon>Bacillati</taxon>
        <taxon>Actinomycetota</taxon>
        <taxon>Actinomycetes</taxon>
        <taxon>Mycobacteriales</taxon>
        <taxon>Corynebacteriaceae</taxon>
        <taxon>Corynebacterium</taxon>
    </lineage>
</organism>
<dbReference type="Gene3D" id="3.40.50.1000">
    <property type="entry name" value="HAD superfamily/HAD-like"/>
    <property type="match status" value="1"/>
</dbReference>
<keyword evidence="2" id="KW-1185">Reference proteome</keyword>
<proteinExistence type="predicted"/>
<sequence>MKYLFDLYGVLLKTQTDQALRNLEEVLGCGPELWPVYWQFRGDFDAGRVSEEEYWELVRAKLDLPTFDVVKAIEVDYAGWLEEDPEMVERVKSIKPKGLLSNIPAGLARRVLEKHTWLQEFDSIAMSCDIGVEKPNSKAYEIALEMLGATPEETLFFDDNEANVNAARELGIQAVLFTGIEDLK</sequence>
<dbReference type="NCBIfam" id="TIGR01549">
    <property type="entry name" value="HAD-SF-IA-v1"/>
    <property type="match status" value="1"/>
</dbReference>